<dbReference type="eggNOG" id="arCOG04051">
    <property type="taxonomic scope" value="Archaea"/>
</dbReference>
<protein>
    <recommendedName>
        <fullName evidence="3">DUF424 domain-containing protein</fullName>
    </recommendedName>
</protein>
<dbReference type="Proteomes" id="UP000011566">
    <property type="component" value="Unassembled WGS sequence"/>
</dbReference>
<gene>
    <name evidence="1" type="ORF">C447_03536</name>
</gene>
<evidence type="ECO:0000313" key="1">
    <source>
        <dbReference type="EMBL" id="EMA40835.1"/>
    </source>
</evidence>
<organism evidence="1 2">
    <name type="scientific">Halococcus hamelinensis 100A6</name>
    <dbReference type="NCBI Taxonomy" id="1132509"/>
    <lineage>
        <taxon>Archaea</taxon>
        <taxon>Methanobacteriati</taxon>
        <taxon>Methanobacteriota</taxon>
        <taxon>Stenosarchaea group</taxon>
        <taxon>Halobacteria</taxon>
        <taxon>Halobacteriales</taxon>
        <taxon>Halococcaceae</taxon>
        <taxon>Halococcus</taxon>
    </lineage>
</organism>
<accession>M0M8U3</accession>
<dbReference type="Pfam" id="PF04242">
    <property type="entry name" value="DUF424"/>
    <property type="match status" value="1"/>
</dbReference>
<evidence type="ECO:0000313" key="2">
    <source>
        <dbReference type="Proteomes" id="UP000011566"/>
    </source>
</evidence>
<sequence>MIVNERKTPEGRLVSVCDEAILGETFDNDGVPFEVTEEFYDGEPADEDRVVASLARARVANIVGSEAVDLAVEHGFVEEGNVLDLGGTAHAQLLRLG</sequence>
<name>M0M8U3_9EURY</name>
<reference evidence="1 2" key="1">
    <citation type="journal article" date="2014" name="PLoS Genet.">
        <title>Phylogenetically driven sequencing of extremely halophilic archaea reveals strategies for static and dynamic osmo-response.</title>
        <authorList>
            <person name="Becker E.A."/>
            <person name="Seitzer P.M."/>
            <person name="Tritt A."/>
            <person name="Larsen D."/>
            <person name="Krusor M."/>
            <person name="Yao A.I."/>
            <person name="Wu D."/>
            <person name="Madern D."/>
            <person name="Eisen J.A."/>
            <person name="Darling A.E."/>
            <person name="Facciotti M.T."/>
        </authorList>
    </citation>
    <scope>NUCLEOTIDE SEQUENCE [LARGE SCALE GENOMIC DNA]</scope>
    <source>
        <strain evidence="1 2">100A6</strain>
    </source>
</reference>
<proteinExistence type="predicted"/>
<dbReference type="EMBL" id="AOMB01000009">
    <property type="protein sequence ID" value="EMA40835.1"/>
    <property type="molecule type" value="Genomic_DNA"/>
</dbReference>
<dbReference type="AlphaFoldDB" id="M0M8U3"/>
<dbReference type="RefSeq" id="WP_007690968.1">
    <property type="nucleotide sequence ID" value="NZ_AJRK01000018.1"/>
</dbReference>
<evidence type="ECO:0008006" key="3">
    <source>
        <dbReference type="Google" id="ProtNLM"/>
    </source>
</evidence>
<dbReference type="Gene3D" id="3.30.1860.10">
    <property type="entry name" value="uncharacterized conserved protein from methanopyrus kandleri domain like"/>
    <property type="match status" value="1"/>
</dbReference>
<dbReference type="InterPro" id="IPR007355">
    <property type="entry name" value="DUF424"/>
</dbReference>
<keyword evidence="2" id="KW-1185">Reference proteome</keyword>
<comment type="caution">
    <text evidence="1">The sequence shown here is derived from an EMBL/GenBank/DDBJ whole genome shotgun (WGS) entry which is preliminary data.</text>
</comment>
<dbReference type="OrthoDB" id="18015at2157"/>
<dbReference type="PATRIC" id="fig|1132509.6.peg.826"/>